<evidence type="ECO:0000256" key="2">
    <source>
        <dbReference type="ARBA" id="ARBA00009425"/>
    </source>
</evidence>
<evidence type="ECO:0000313" key="9">
    <source>
        <dbReference type="EMBL" id="AIQ88617.1"/>
    </source>
</evidence>
<dbReference type="PANTHER" id="PTHR33932:SF4">
    <property type="entry name" value="NA(+)_H(+) ANTIPORTER SUBUNIT B"/>
    <property type="match status" value="1"/>
</dbReference>
<feature type="transmembrane region" description="Helical" evidence="7">
    <location>
        <begin position="177"/>
        <end position="200"/>
    </location>
</feature>
<evidence type="ECO:0000259" key="8">
    <source>
        <dbReference type="Pfam" id="PF04039"/>
    </source>
</evidence>
<evidence type="ECO:0000313" key="10">
    <source>
        <dbReference type="Proteomes" id="UP000029492"/>
    </source>
</evidence>
<dbReference type="EMBL" id="CP003811">
    <property type="protein sequence ID" value="AIQ88617.1"/>
    <property type="molecule type" value="Genomic_DNA"/>
</dbReference>
<dbReference type="InterPro" id="IPR007182">
    <property type="entry name" value="MnhB"/>
</dbReference>
<dbReference type="HOGENOM" id="CLU_069132_2_0_5"/>
<reference evidence="9 10" key="1">
    <citation type="journal article" date="2014" name="PLoS ONE">
        <title>Genome Information of Methylobacterium oryzae, a Plant-Probiotic Methylotroph in the Phyllosphere.</title>
        <authorList>
            <person name="Kwak M.J."/>
            <person name="Jeong H."/>
            <person name="Madhaiyan M."/>
            <person name="Lee Y."/>
            <person name="Sa T.M."/>
            <person name="Oh T.K."/>
            <person name="Kim J.F."/>
        </authorList>
    </citation>
    <scope>NUCLEOTIDE SEQUENCE [LARGE SCALE GENOMIC DNA]</scope>
    <source>
        <strain evidence="9 10">CBMB20</strain>
    </source>
</reference>
<evidence type="ECO:0000256" key="3">
    <source>
        <dbReference type="ARBA" id="ARBA00022475"/>
    </source>
</evidence>
<accession>A0A089NML3</accession>
<dbReference type="PANTHER" id="PTHR33932">
    <property type="entry name" value="NA(+)/H(+) ANTIPORTER SUBUNIT B"/>
    <property type="match status" value="1"/>
</dbReference>
<evidence type="ECO:0000256" key="6">
    <source>
        <dbReference type="ARBA" id="ARBA00023136"/>
    </source>
</evidence>
<evidence type="ECO:0000256" key="5">
    <source>
        <dbReference type="ARBA" id="ARBA00022989"/>
    </source>
</evidence>
<feature type="transmembrane region" description="Helical" evidence="7">
    <location>
        <begin position="212"/>
        <end position="238"/>
    </location>
</feature>
<evidence type="ECO:0000256" key="1">
    <source>
        <dbReference type="ARBA" id="ARBA00004651"/>
    </source>
</evidence>
<feature type="domain" description="Na+/H+ antiporter MnhB subunit-related protein" evidence="8">
    <location>
        <begin position="115"/>
        <end position="234"/>
    </location>
</feature>
<keyword evidence="3" id="KW-1003">Cell membrane</keyword>
<keyword evidence="5 7" id="KW-1133">Transmembrane helix</keyword>
<evidence type="ECO:0000256" key="4">
    <source>
        <dbReference type="ARBA" id="ARBA00022692"/>
    </source>
</evidence>
<organism evidence="9 10">
    <name type="scientific">Methylobacterium oryzae CBMB20</name>
    <dbReference type="NCBI Taxonomy" id="693986"/>
    <lineage>
        <taxon>Bacteria</taxon>
        <taxon>Pseudomonadati</taxon>
        <taxon>Pseudomonadota</taxon>
        <taxon>Alphaproteobacteria</taxon>
        <taxon>Hyphomicrobiales</taxon>
        <taxon>Methylobacteriaceae</taxon>
        <taxon>Methylobacterium</taxon>
    </lineage>
</organism>
<evidence type="ECO:0000256" key="7">
    <source>
        <dbReference type="SAM" id="Phobius"/>
    </source>
</evidence>
<keyword evidence="10" id="KW-1185">Reference proteome</keyword>
<dbReference type="STRING" id="693986.MOC_0862"/>
<dbReference type="Proteomes" id="UP000029492">
    <property type="component" value="Chromosome"/>
</dbReference>
<dbReference type="Pfam" id="PF04039">
    <property type="entry name" value="MnhB"/>
    <property type="match status" value="1"/>
</dbReference>
<name>A0A089NML3_9HYPH</name>
<feature type="transmembrane region" description="Helical" evidence="7">
    <location>
        <begin position="73"/>
        <end position="91"/>
    </location>
</feature>
<feature type="transmembrane region" description="Helical" evidence="7">
    <location>
        <begin position="112"/>
        <end position="133"/>
    </location>
</feature>
<dbReference type="GO" id="GO:0005886">
    <property type="term" value="C:plasma membrane"/>
    <property type="evidence" value="ECO:0007669"/>
    <property type="project" value="UniProtKB-SubCell"/>
</dbReference>
<gene>
    <name evidence="9" type="ORF">MOC_0862</name>
</gene>
<proteinExistence type="inferred from homology"/>
<dbReference type="eggNOG" id="COG2111">
    <property type="taxonomic scope" value="Bacteria"/>
</dbReference>
<protein>
    <submittedName>
        <fullName evidence="9">Na+/H+ antiporter MnhB subunit-related protein</fullName>
    </submittedName>
</protein>
<sequence>MSPNARIVLLALAGLALLPGAAAVIAGLPPFGSTIAQYGERINAVAPEARHVANMVSAINFDLRGLDTLGEEFMLLAAITGTVVLLRGRRGEGNTERAMRRPGRAVIPRSEAVVLACRIAGPLTALFGLYVVLHATVTPGGGFQGGVILASGTLLIYLGEGYAGWRDAIRSHWLDALEGGGALLFALCGLAPMLTGAAFMQNILPLGTFRDLFSGGLMLVENLGVALAVTGGFTQLFLEFMEETREAREPEEPGEESA</sequence>
<dbReference type="InterPro" id="IPR050622">
    <property type="entry name" value="CPA3_antiporter_subunitB"/>
</dbReference>
<comment type="subcellular location">
    <subcellularLocation>
        <location evidence="1">Cell membrane</location>
        <topology evidence="1">Multi-pass membrane protein</topology>
    </subcellularLocation>
</comment>
<dbReference type="AlphaFoldDB" id="A0A089NML3"/>
<feature type="transmembrane region" description="Helical" evidence="7">
    <location>
        <begin position="145"/>
        <end position="165"/>
    </location>
</feature>
<keyword evidence="6 7" id="KW-0472">Membrane</keyword>
<dbReference type="KEGG" id="mor:MOC_0862"/>
<comment type="similarity">
    <text evidence="2">Belongs to the CPA3 antiporters (TC 2.A.63) subunit B family.</text>
</comment>
<keyword evidence="4 7" id="KW-0812">Transmembrane</keyword>
<dbReference type="RefSeq" id="WP_043755800.1">
    <property type="nucleotide sequence ID" value="NZ_CP003811.1"/>
</dbReference>